<feature type="domain" description="K Homology" evidence="5">
    <location>
        <begin position="910"/>
        <end position="988"/>
    </location>
</feature>
<feature type="region of interest" description="Disordered" evidence="4">
    <location>
        <begin position="1"/>
        <end position="45"/>
    </location>
</feature>
<dbReference type="SUPFAM" id="SSF54791">
    <property type="entry name" value="Eukaryotic type KH-domain (KH-domain type I)"/>
    <property type="match status" value="7"/>
</dbReference>
<keyword evidence="2 3" id="KW-0694">RNA-binding</keyword>
<sequence>MSSFSAAASLFAKHHSAPESPAPLAESETTESTKSSESSFNLSSEEFPSLTNSFGLQKGSNDVLSSPQPWGAAAAAATTTATPIASSQLTNGTSPRPVRMTIPNRSSAVSESIFIEPQQLCEGFTPMLLSSTLLRVKNKHSTSIESSSSKATGTITIIVKGDEAKVRAAKRELKAALCRKRTDTLSVPRKTIRHIIGPKGVTLNDITTRTLCQVTIPRDSNETAQDDSTGEDTVDVVLTGDSDGIAAATAAILDIVAEHTKNLSVRITDIEPRFYPFLSSALSPKLDELDHVEDLKLSFPTARQILAADSTPPYISISGPREIVLSVRDNIYAAVEKMNLTFGEAKTSIPRARHRFVLGDKGKNVQDLLETTGCYVSFPPLSSSDNTLVIFGPRSNLSAALERVLTDSSSLSVDVLDISLAYSHNVRHARDLARYFVYSGKLSDIESELDVQICPPPLSTLADSSLDAVKIEIVAKDAEPIKAARKKIVDLVNSIPPSYIQHIDGVNPTDYPQFITSKKDVFAEMCSQYGLSIVCPNKNDPARDMLLVYLAAPGSEFLPDPQQIADRLKGAMEYVRSLQQKLADFTYTIVDSIPSSDFKYIIGPKGATLNKLLGVTDAENDETDAYILLGKSNNYKLRKFLAANDINLTESSIFICGPESEVKRLKSSLARVIKEAKEEEVRNSYKVALDLEPGFMMSLIGRQGSNIIKLRTDFDCSIEAESGAVSIKGVKSNVEAARDEIMKQYKEFQDYREDTLSIPAKYYGALIGPKGAFVSKLEEKYGVRVLFPHGAGSDTASDGVSENNNRSNDDIVVQGASKKVAAAKKELLELYKYEAESSQSEEFAIPDAVAPFLIGRNGDTIKQLSALSYTTVKLQKDGESGQQSVLVTGRKEGIKIVKDKIDELIALHGDSVTQSITVPKKYHRNLRGHNGSKLREIIAGAGGDSKLDGEETRIIRVPPSSSDSEEVIISGKSSLVDGIIKAIETMVEDLKSEVTKLVDIAPGRRAALVGPGGSVRRQLEHEYSVSIDIPPSGSSASVKVSGKIENVDQAIAKMQSMAGEPSVSVKQLSPTAGLILSEDREFKNTLRRDYSVSVSFEGVRELSTEVSESQQGDILSENGAADPSSLTAYRWIMYVTNTDDSKVVMSLSGSDDNLKRSEKFVSRSIKTAEGLNAVGSLFLNDPSMFKRIVGAGGRTIQRIRESTGSMIDVPRNSDAKKPVVIRGSQKGVKAAKQEILAILSKE</sequence>
<accession>A0A1E4TH53</accession>
<organism evidence="6 7">
    <name type="scientific">Tortispora caseinolytica NRRL Y-17796</name>
    <dbReference type="NCBI Taxonomy" id="767744"/>
    <lineage>
        <taxon>Eukaryota</taxon>
        <taxon>Fungi</taxon>
        <taxon>Dikarya</taxon>
        <taxon>Ascomycota</taxon>
        <taxon>Saccharomycotina</taxon>
        <taxon>Trigonopsidomycetes</taxon>
        <taxon>Trigonopsidales</taxon>
        <taxon>Trigonopsidaceae</taxon>
        <taxon>Tortispora</taxon>
    </lineage>
</organism>
<dbReference type="OrthoDB" id="10027144at2759"/>
<evidence type="ECO:0000256" key="4">
    <source>
        <dbReference type="SAM" id="MobiDB-lite"/>
    </source>
</evidence>
<dbReference type="PROSITE" id="PS50084">
    <property type="entry name" value="KH_TYPE_1"/>
    <property type="match status" value="8"/>
</dbReference>
<dbReference type="SMART" id="SM00322">
    <property type="entry name" value="KH"/>
    <property type="match status" value="9"/>
</dbReference>
<proteinExistence type="predicted"/>
<dbReference type="Gene3D" id="3.30.1370.10">
    <property type="entry name" value="K Homology domain, type 1"/>
    <property type="match status" value="9"/>
</dbReference>
<keyword evidence="1" id="KW-0677">Repeat</keyword>
<dbReference type="InterPro" id="IPR004088">
    <property type="entry name" value="KH_dom_type_1"/>
</dbReference>
<dbReference type="Proteomes" id="UP000095023">
    <property type="component" value="Unassembled WGS sequence"/>
</dbReference>
<dbReference type="CDD" id="cd22408">
    <property type="entry name" value="KH-I_Vigilin_rpt4"/>
    <property type="match status" value="1"/>
</dbReference>
<dbReference type="CDD" id="cd22449">
    <property type="entry name" value="KH-I_ScSCP160_rpt4"/>
    <property type="match status" value="1"/>
</dbReference>
<feature type="compositionally biased region" description="Low complexity" evidence="4">
    <location>
        <begin position="1"/>
        <end position="11"/>
    </location>
</feature>
<name>A0A1E4TH53_9ASCO</name>
<dbReference type="EMBL" id="KV453842">
    <property type="protein sequence ID" value="ODV91091.1"/>
    <property type="molecule type" value="Genomic_DNA"/>
</dbReference>
<feature type="domain" description="K Homology" evidence="5">
    <location>
        <begin position="179"/>
        <end position="257"/>
    </location>
</feature>
<keyword evidence="7" id="KW-1185">Reference proteome</keyword>
<dbReference type="PANTHER" id="PTHR10288">
    <property type="entry name" value="KH DOMAIN CONTAINING RNA BINDING PROTEIN"/>
    <property type="match status" value="1"/>
</dbReference>
<evidence type="ECO:0000259" key="5">
    <source>
        <dbReference type="SMART" id="SM00322"/>
    </source>
</evidence>
<feature type="domain" description="K Homology" evidence="5">
    <location>
        <begin position="1172"/>
        <end position="1240"/>
    </location>
</feature>
<feature type="domain" description="K Homology" evidence="5">
    <location>
        <begin position="683"/>
        <end position="746"/>
    </location>
</feature>
<protein>
    <recommendedName>
        <fullName evidence="5">K Homology domain-containing protein</fullName>
    </recommendedName>
</protein>
<dbReference type="InterPro" id="IPR004087">
    <property type="entry name" value="KH_dom"/>
</dbReference>
<evidence type="ECO:0000313" key="7">
    <source>
        <dbReference type="Proteomes" id="UP000095023"/>
    </source>
</evidence>
<feature type="compositionally biased region" description="Low complexity" evidence="4">
    <location>
        <begin position="26"/>
        <end position="45"/>
    </location>
</feature>
<evidence type="ECO:0000256" key="1">
    <source>
        <dbReference type="ARBA" id="ARBA00022737"/>
    </source>
</evidence>
<evidence type="ECO:0000256" key="2">
    <source>
        <dbReference type="ARBA" id="ARBA00022884"/>
    </source>
</evidence>
<dbReference type="InterPro" id="IPR057778">
    <property type="entry name" value="KH_Vigilin_N"/>
</dbReference>
<evidence type="ECO:0000256" key="3">
    <source>
        <dbReference type="PROSITE-ProRule" id="PRU00117"/>
    </source>
</evidence>
<feature type="domain" description="K Homology" evidence="5">
    <location>
        <begin position="837"/>
        <end position="906"/>
    </location>
</feature>
<dbReference type="InterPro" id="IPR054548">
    <property type="entry name" value="SCP160-like_KH"/>
</dbReference>
<feature type="domain" description="K Homology" evidence="5">
    <location>
        <begin position="341"/>
        <end position="409"/>
    </location>
</feature>
<feature type="domain" description="K Homology" evidence="5">
    <location>
        <begin position="992"/>
        <end position="1059"/>
    </location>
</feature>
<gene>
    <name evidence="6" type="ORF">CANCADRAFT_116405</name>
</gene>
<dbReference type="InterPro" id="IPR036612">
    <property type="entry name" value="KH_dom_type_1_sf"/>
</dbReference>
<feature type="domain" description="K Homology" evidence="5">
    <location>
        <begin position="585"/>
        <end position="674"/>
    </location>
</feature>
<dbReference type="Pfam" id="PF24668">
    <property type="entry name" value="KH_Vigilin"/>
    <property type="match status" value="1"/>
</dbReference>
<evidence type="ECO:0000313" key="6">
    <source>
        <dbReference type="EMBL" id="ODV91091.1"/>
    </source>
</evidence>
<feature type="domain" description="K Homology" evidence="5">
    <location>
        <begin position="750"/>
        <end position="832"/>
    </location>
</feature>
<dbReference type="AlphaFoldDB" id="A0A1E4TH53"/>
<dbReference type="GO" id="GO:0003723">
    <property type="term" value="F:RNA binding"/>
    <property type="evidence" value="ECO:0007669"/>
    <property type="project" value="UniProtKB-UniRule"/>
</dbReference>
<dbReference type="Pfam" id="PF00013">
    <property type="entry name" value="KH_1"/>
    <property type="match status" value="7"/>
</dbReference>
<reference evidence="7" key="1">
    <citation type="submission" date="2016-02" db="EMBL/GenBank/DDBJ databases">
        <title>Comparative genomics of biotechnologically important yeasts.</title>
        <authorList>
            <consortium name="DOE Joint Genome Institute"/>
            <person name="Riley R."/>
            <person name="Haridas S."/>
            <person name="Wolfe K.H."/>
            <person name="Lopes M.R."/>
            <person name="Hittinger C.T."/>
            <person name="Goker M."/>
            <person name="Salamov A."/>
            <person name="Wisecaver J."/>
            <person name="Long T.M."/>
            <person name="Aerts A.L."/>
            <person name="Barry K."/>
            <person name="Choi C."/>
            <person name="Clum A."/>
            <person name="Coughlan A.Y."/>
            <person name="Deshpande S."/>
            <person name="Douglass A.P."/>
            <person name="Hanson S.J."/>
            <person name="Klenk H.-P."/>
            <person name="Labutti K."/>
            <person name="Lapidus A."/>
            <person name="Lindquist E."/>
            <person name="Lipzen A."/>
            <person name="Meier-Kolthoff J.P."/>
            <person name="Ohm R.A."/>
            <person name="Otillar R.P."/>
            <person name="Pangilinan J."/>
            <person name="Peng Y."/>
            <person name="Rokas A."/>
            <person name="Rosa C.A."/>
            <person name="Scheuner C."/>
            <person name="Sibirny A.A."/>
            <person name="Slot J.C."/>
            <person name="Stielow J.B."/>
            <person name="Sun H."/>
            <person name="Kurtzman C.P."/>
            <person name="Blackwell M."/>
            <person name="Jeffries T.W."/>
            <person name="Grigoriev I.V."/>
        </authorList>
    </citation>
    <scope>NUCLEOTIDE SEQUENCE [LARGE SCALE GENOMIC DNA]</scope>
    <source>
        <strain evidence="7">NRRL Y-17796</strain>
    </source>
</reference>
<dbReference type="Pfam" id="PF22952">
    <property type="entry name" value="KH_11"/>
    <property type="match status" value="1"/>
</dbReference>